<feature type="domain" description="Polypeptide-transport-associated ShlB-type" evidence="6">
    <location>
        <begin position="67"/>
        <end position="142"/>
    </location>
</feature>
<dbReference type="AlphaFoldDB" id="C9LXF1"/>
<keyword evidence="2" id="KW-0812">Transmembrane</keyword>
<evidence type="ECO:0000256" key="3">
    <source>
        <dbReference type="ARBA" id="ARBA00023237"/>
    </source>
</evidence>
<dbReference type="STRING" id="546271.Selsp_0522"/>
<proteinExistence type="predicted"/>
<dbReference type="GO" id="GO:0098046">
    <property type="term" value="C:type V protein secretion system complex"/>
    <property type="evidence" value="ECO:0007669"/>
    <property type="project" value="TreeGrafter"/>
</dbReference>
<dbReference type="OrthoDB" id="596066at2"/>
<dbReference type="Proteomes" id="UP000003505">
    <property type="component" value="Unassembled WGS sequence"/>
</dbReference>
<keyword evidence="1" id="KW-0472">Membrane</keyword>
<gene>
    <name evidence="7" type="ordered locus">Selsp_0522</name>
    <name evidence="8" type="ORF">SELSPUOL_02159</name>
</gene>
<feature type="domain" description="Haemolysin activator HlyB C-terminal" evidence="5">
    <location>
        <begin position="204"/>
        <end position="507"/>
    </location>
</feature>
<keyword evidence="3" id="KW-0998">Cell outer membrane</keyword>
<dbReference type="Pfam" id="PF03865">
    <property type="entry name" value="ShlB"/>
    <property type="match status" value="1"/>
</dbReference>
<dbReference type="InterPro" id="IPR051544">
    <property type="entry name" value="TPS_OM_transporter"/>
</dbReference>
<dbReference type="KEGG" id="ssg:Selsp_0522"/>
<evidence type="ECO:0000313" key="8">
    <source>
        <dbReference type="EMBL" id="EEX76334.1"/>
    </source>
</evidence>
<feature type="signal peptide" evidence="4">
    <location>
        <begin position="1"/>
        <end position="28"/>
    </location>
</feature>
<evidence type="ECO:0000256" key="2">
    <source>
        <dbReference type="ARBA" id="ARBA00022692"/>
    </source>
</evidence>
<dbReference type="PANTHER" id="PTHR34597:SF1">
    <property type="entry name" value="HEME_HEMOPEXIN TRANSPORTER PROTEIN HUXB"/>
    <property type="match status" value="1"/>
</dbReference>
<dbReference type="Gene3D" id="3.10.20.310">
    <property type="entry name" value="membrane protein fhac"/>
    <property type="match status" value="1"/>
</dbReference>
<protein>
    <submittedName>
        <fullName evidence="8">Outer membrane protein, OMP85 family</fullName>
    </submittedName>
    <submittedName>
        <fullName evidence="7">Polypeptide-transport-associated domain protein ShlB-type</fullName>
    </submittedName>
</protein>
<evidence type="ECO:0000256" key="4">
    <source>
        <dbReference type="SAM" id="SignalP"/>
    </source>
</evidence>
<dbReference type="GO" id="GO:0046819">
    <property type="term" value="P:protein secretion by the type V secretion system"/>
    <property type="evidence" value="ECO:0007669"/>
    <property type="project" value="TreeGrafter"/>
</dbReference>
<keyword evidence="1" id="KW-1134">Transmembrane beta strand</keyword>
<evidence type="ECO:0000313" key="10">
    <source>
        <dbReference type="Proteomes" id="UP000011124"/>
    </source>
</evidence>
<evidence type="ECO:0000313" key="7">
    <source>
        <dbReference type="EMBL" id="AEB99494.1"/>
    </source>
</evidence>
<organism evidence="8 9">
    <name type="scientific">Selenomonas sputigena (strain ATCC 35185 / DSM 20758 / CCUG 44933 / VPI D19B-28)</name>
    <dbReference type="NCBI Taxonomy" id="546271"/>
    <lineage>
        <taxon>Bacteria</taxon>
        <taxon>Bacillati</taxon>
        <taxon>Bacillota</taxon>
        <taxon>Negativicutes</taxon>
        <taxon>Selenomonadales</taxon>
        <taxon>Selenomonadaceae</taxon>
        <taxon>Selenomonas</taxon>
    </lineage>
</organism>
<dbReference type="eggNOG" id="COG2831">
    <property type="taxonomic scope" value="Bacteria"/>
</dbReference>
<dbReference type="GO" id="GO:0008320">
    <property type="term" value="F:protein transmembrane transporter activity"/>
    <property type="evidence" value="ECO:0007669"/>
    <property type="project" value="TreeGrafter"/>
</dbReference>
<evidence type="ECO:0000313" key="9">
    <source>
        <dbReference type="Proteomes" id="UP000003505"/>
    </source>
</evidence>
<dbReference type="RefSeq" id="WP_006193486.1">
    <property type="nucleotide sequence ID" value="NC_015437.1"/>
</dbReference>
<keyword evidence="10" id="KW-1185">Reference proteome</keyword>
<dbReference type="Proteomes" id="UP000011124">
    <property type="component" value="Chromosome"/>
</dbReference>
<evidence type="ECO:0000259" key="5">
    <source>
        <dbReference type="Pfam" id="PF03865"/>
    </source>
</evidence>
<reference evidence="7 10" key="2">
    <citation type="submission" date="2011-04" db="EMBL/GenBank/DDBJ databases">
        <title>The complete genome of Selenomonas sputigena DSM 20758.</title>
        <authorList>
            <consortium name="US DOE Joint Genome Institute (JGI-PGF)"/>
            <person name="Lucas S."/>
            <person name="Copeland A."/>
            <person name="Lapidus A."/>
            <person name="Bruce D."/>
            <person name="Goodwin L."/>
            <person name="Pitluck S."/>
            <person name="Peters L."/>
            <person name="Kyrpides N."/>
            <person name="Mavromatis K."/>
            <person name="Ivanova N."/>
            <person name="Ovchinnikova G."/>
            <person name="Teshima H."/>
            <person name="Detter J.C."/>
            <person name="Tapia R."/>
            <person name="Han C."/>
            <person name="Land M."/>
            <person name="Hauser L."/>
            <person name="Markowitz V."/>
            <person name="Cheng J.-F."/>
            <person name="Hugenholtz P."/>
            <person name="Woyke T."/>
            <person name="Wu D."/>
            <person name="Gronow S."/>
            <person name="Wellnitz S."/>
            <person name="Schneider S."/>
            <person name="Klenk H.-P."/>
            <person name="Eisen J.A."/>
        </authorList>
    </citation>
    <scope>NUCLEOTIDE SEQUENCE [LARGE SCALE GENOMIC DNA]</scope>
    <source>
        <strain evidence="7">ATCC 35185</strain>
        <strain evidence="10">ATCC 35185 / DSM 20758 / VPI D19B-28</strain>
    </source>
</reference>
<evidence type="ECO:0000256" key="1">
    <source>
        <dbReference type="ARBA" id="ARBA00022452"/>
    </source>
</evidence>
<sequence length="546" mass="59096">MKNKLHHTLTRAVLLGLLASTAAVPAYAASSLSKPGQDIEGTLPRVEAGVENNMKKNTATNEVKFLVKNIQLDVEDEIKFNNAEVRDILLARIGKETTLAGLNDLQDQITAYCRSHGYPAAAAYLPAQESEDGNVIIKVIPGRYGDVKLDNKSRFKDAAAQGFLAGLRKGEIIRTKDLETALYTISDFSGARAVGTLSAGKSFGTSDVTVHIEDGKPSSSIVYAENYGGESTGRYRYGAQHSIYNVDGMGSKVNVGALISNKSLHNYYVNYEALVGHGGTSLGIGYSRMDYEVSGPLKRLGAHGTADTISIYGSRPVYHTTDEKLALTYGYDYRRLKDDMDAFGAQAASEKHSHGIHAGVEGFWRDRKNGLSLNYNFVLTAGKVSADSWYAKRLAQSAGTDGGFTKVEAKVTAVQSLGKQADVMVKLSGQMASKNLDSSEQMYLGGANAVRAYPQGTGTGDKGILGTVEFRYYTDVPGLVASTYFDAGRSSFDGDTTTLKGWGLGLAYNAPDWFARVDYARRIGLPRGEKSNMDRGRFWFLAGKIW</sequence>
<dbReference type="HOGENOM" id="CLU_021521_2_2_9"/>
<dbReference type="PANTHER" id="PTHR34597">
    <property type="entry name" value="SLR1661 PROTEIN"/>
    <property type="match status" value="1"/>
</dbReference>
<name>C9LXF1_SELS3</name>
<accession>C9LXF1</accession>
<dbReference type="Pfam" id="PF08479">
    <property type="entry name" value="POTRA_2"/>
    <property type="match status" value="1"/>
</dbReference>
<evidence type="ECO:0000259" key="6">
    <source>
        <dbReference type="Pfam" id="PF08479"/>
    </source>
</evidence>
<dbReference type="InterPro" id="IPR013686">
    <property type="entry name" value="Polypept-transport_assoc_ShlB"/>
</dbReference>
<feature type="chain" id="PRO_5010494009" evidence="4">
    <location>
        <begin position="29"/>
        <end position="546"/>
    </location>
</feature>
<dbReference type="InterPro" id="IPR005565">
    <property type="entry name" value="Hemolysn_activator_HlyB_C"/>
</dbReference>
<reference evidence="8 9" key="1">
    <citation type="submission" date="2009-09" db="EMBL/GenBank/DDBJ databases">
        <authorList>
            <person name="Weinstock G."/>
            <person name="Sodergren E."/>
            <person name="Clifton S."/>
            <person name="Fulton L."/>
            <person name="Fulton B."/>
            <person name="Courtney L."/>
            <person name="Fronick C."/>
            <person name="Harrison M."/>
            <person name="Strong C."/>
            <person name="Farmer C."/>
            <person name="Delahaunty K."/>
            <person name="Markovic C."/>
            <person name="Hall O."/>
            <person name="Minx P."/>
            <person name="Tomlinson C."/>
            <person name="Mitreva M."/>
            <person name="Nelson J."/>
            <person name="Hou S."/>
            <person name="Wollam A."/>
            <person name="Pepin K.H."/>
            <person name="Johnson M."/>
            <person name="Bhonagiri V."/>
            <person name="Nash W.E."/>
            <person name="Warren W."/>
            <person name="Chinwalla A."/>
            <person name="Mardis E.R."/>
            <person name="Wilson R.K."/>
        </authorList>
    </citation>
    <scope>NUCLEOTIDE SEQUENCE [LARGE SCALE GENOMIC DNA]</scope>
    <source>
        <strain evidence="8">ATCC 35185</strain>
        <strain evidence="9">ATCC 35185 / DSM 20758 / VPI D19B-28</strain>
    </source>
</reference>
<keyword evidence="4" id="KW-0732">Signal</keyword>
<dbReference type="Gene3D" id="2.40.160.50">
    <property type="entry name" value="membrane protein fhac: a member of the omp85/tpsb transporter family"/>
    <property type="match status" value="1"/>
</dbReference>
<dbReference type="EMBL" id="ACKP02000049">
    <property type="protein sequence ID" value="EEX76334.1"/>
    <property type="molecule type" value="Genomic_DNA"/>
</dbReference>
<dbReference type="EMBL" id="CP002637">
    <property type="protein sequence ID" value="AEB99494.1"/>
    <property type="molecule type" value="Genomic_DNA"/>
</dbReference>